<proteinExistence type="predicted"/>
<feature type="domain" description="Peptidase S12 Pab87-related C-terminal" evidence="3">
    <location>
        <begin position="401"/>
        <end position="503"/>
    </location>
</feature>
<evidence type="ECO:0000313" key="4">
    <source>
        <dbReference type="EMBL" id="SEV87141.1"/>
    </source>
</evidence>
<dbReference type="InterPro" id="IPR001466">
    <property type="entry name" value="Beta-lactam-related"/>
</dbReference>
<sequence length="508" mass="57243">MKKLFISLLLFVFFSVQSFAQANLKAIDAYINKAQKDWNVPGLAVAIVKDGKVVHAKGYGVKELGKADKVDEHTLFAIASNSKAFVSSAIGTLVDQGKLNWKDKVKSHLPYFELYDHYASEEATVEDLLCHRLGLGTYSGDAIWYKSTFSAEEVVRRIKYVPQAYGFRDGYGYSNLMFITAGEVIKSVTGKTWAEYVDQTFIQPLGMSRTITSTNDLLAKGNYATPHKAVRNENIVVDWVNWDNMGAAGGIISSVSDMAKWMNFQLVNGKIGNEQVLEYNTQANLWTPHNSYLVTESQKQNRPGVNFRGYGLGWAVSDYHGRRVIAHGGGYDGMYSRVLMVPEENLGIVVLTNGMRGISGTITDFVVDKYLGLEEINYSEEALKNMSYPMYDRIDAIKAKHVPNTQPSLSLDDYVGTFYTPMYGDIHIKKGSNGLLLEFEDAPLLMASLTHWHYDTFEIKWDVEHAWFDFGTVQFEFDQSRNITGIKIDVPNNDIFFHELELKKVESK</sequence>
<dbReference type="Proteomes" id="UP000199437">
    <property type="component" value="Unassembled WGS sequence"/>
</dbReference>
<dbReference type="AlphaFoldDB" id="A0A1I0MHX2"/>
<dbReference type="PANTHER" id="PTHR46825:SF15">
    <property type="entry name" value="BETA-LACTAMASE-RELATED DOMAIN-CONTAINING PROTEIN"/>
    <property type="match status" value="1"/>
</dbReference>
<dbReference type="RefSeq" id="WP_090256681.1">
    <property type="nucleotide sequence ID" value="NZ_FOIR01000001.1"/>
</dbReference>
<dbReference type="InterPro" id="IPR050491">
    <property type="entry name" value="AmpC-like"/>
</dbReference>
<evidence type="ECO:0000313" key="5">
    <source>
        <dbReference type="Proteomes" id="UP000199437"/>
    </source>
</evidence>
<dbReference type="EMBL" id="FOIR01000001">
    <property type="protein sequence ID" value="SEV87141.1"/>
    <property type="molecule type" value="Genomic_DNA"/>
</dbReference>
<dbReference type="Pfam" id="PF00144">
    <property type="entry name" value="Beta-lactamase"/>
    <property type="match status" value="1"/>
</dbReference>
<feature type="chain" id="PRO_5011738369" evidence="1">
    <location>
        <begin position="23"/>
        <end position="508"/>
    </location>
</feature>
<feature type="domain" description="Beta-lactamase-related" evidence="2">
    <location>
        <begin position="28"/>
        <end position="358"/>
    </location>
</feature>
<dbReference type="Gene3D" id="3.40.710.10">
    <property type="entry name" value="DD-peptidase/beta-lactamase superfamily"/>
    <property type="match status" value="1"/>
</dbReference>
<dbReference type="OrthoDB" id="1522765at2"/>
<dbReference type="Gene3D" id="2.40.128.600">
    <property type="match status" value="1"/>
</dbReference>
<feature type="signal peptide" evidence="1">
    <location>
        <begin position="1"/>
        <end position="22"/>
    </location>
</feature>
<evidence type="ECO:0000256" key="1">
    <source>
        <dbReference type="SAM" id="SignalP"/>
    </source>
</evidence>
<keyword evidence="5" id="KW-1185">Reference proteome</keyword>
<evidence type="ECO:0000259" key="2">
    <source>
        <dbReference type="Pfam" id="PF00144"/>
    </source>
</evidence>
<name>A0A1I0MHX2_9BACT</name>
<evidence type="ECO:0000259" key="3">
    <source>
        <dbReference type="Pfam" id="PF11954"/>
    </source>
</evidence>
<keyword evidence="1" id="KW-0732">Signal</keyword>
<dbReference type="SUPFAM" id="SSF56601">
    <property type="entry name" value="beta-lactamase/transpeptidase-like"/>
    <property type="match status" value="1"/>
</dbReference>
<dbReference type="InterPro" id="IPR021860">
    <property type="entry name" value="Peptidase_S12_Pab87-rel_C"/>
</dbReference>
<dbReference type="STRING" id="1267423.SAMN05216290_0359"/>
<reference evidence="5" key="1">
    <citation type="submission" date="2016-10" db="EMBL/GenBank/DDBJ databases">
        <authorList>
            <person name="Varghese N."/>
            <person name="Submissions S."/>
        </authorList>
    </citation>
    <scope>NUCLEOTIDE SEQUENCE [LARGE SCALE GENOMIC DNA]</scope>
    <source>
        <strain evidence="5">CGMCC 1.12402</strain>
    </source>
</reference>
<dbReference type="PANTHER" id="PTHR46825">
    <property type="entry name" value="D-ALANYL-D-ALANINE-CARBOXYPEPTIDASE/ENDOPEPTIDASE AMPH"/>
    <property type="match status" value="1"/>
</dbReference>
<gene>
    <name evidence="4" type="ORF">SAMN05216290_0359</name>
</gene>
<dbReference type="Pfam" id="PF11954">
    <property type="entry name" value="DUF3471"/>
    <property type="match status" value="1"/>
</dbReference>
<dbReference type="InterPro" id="IPR012338">
    <property type="entry name" value="Beta-lactam/transpept-like"/>
</dbReference>
<dbReference type="GeneID" id="99985122"/>
<organism evidence="4 5">
    <name type="scientific">Roseivirga pacifica</name>
    <dbReference type="NCBI Taxonomy" id="1267423"/>
    <lineage>
        <taxon>Bacteria</taxon>
        <taxon>Pseudomonadati</taxon>
        <taxon>Bacteroidota</taxon>
        <taxon>Cytophagia</taxon>
        <taxon>Cytophagales</taxon>
        <taxon>Roseivirgaceae</taxon>
        <taxon>Roseivirga</taxon>
    </lineage>
</organism>
<accession>A0A1I0MHX2</accession>
<protein>
    <submittedName>
        <fullName evidence="4">CubicO group peptidase, beta-lactamase class C family</fullName>
    </submittedName>
</protein>